<comment type="caution">
    <text evidence="2">The sequence shown here is derived from an EMBL/GenBank/DDBJ whole genome shotgun (WGS) entry which is preliminary data.</text>
</comment>
<dbReference type="EMBL" id="CALNXK010000248">
    <property type="protein sequence ID" value="CAH3179001.1"/>
    <property type="molecule type" value="Genomic_DNA"/>
</dbReference>
<accession>A0ABN8RNG3</accession>
<dbReference type="InterPro" id="IPR035983">
    <property type="entry name" value="Hect_E3_ubiquitin_ligase"/>
</dbReference>
<evidence type="ECO:0008006" key="4">
    <source>
        <dbReference type="Google" id="ProtNLM"/>
    </source>
</evidence>
<gene>
    <name evidence="2" type="ORF">PLOB_00021223</name>
</gene>
<feature type="transmembrane region" description="Helical" evidence="1">
    <location>
        <begin position="307"/>
        <end position="330"/>
    </location>
</feature>
<dbReference type="Proteomes" id="UP001159405">
    <property type="component" value="Unassembled WGS sequence"/>
</dbReference>
<keyword evidence="3" id="KW-1185">Reference proteome</keyword>
<organism evidence="2 3">
    <name type="scientific">Porites lobata</name>
    <dbReference type="NCBI Taxonomy" id="104759"/>
    <lineage>
        <taxon>Eukaryota</taxon>
        <taxon>Metazoa</taxon>
        <taxon>Cnidaria</taxon>
        <taxon>Anthozoa</taxon>
        <taxon>Hexacorallia</taxon>
        <taxon>Scleractinia</taxon>
        <taxon>Fungiina</taxon>
        <taxon>Poritidae</taxon>
        <taxon>Porites</taxon>
    </lineage>
</organism>
<keyword evidence="1" id="KW-1133">Transmembrane helix</keyword>
<name>A0ABN8RNG3_9CNID</name>
<dbReference type="CDD" id="cd14279">
    <property type="entry name" value="CUE"/>
    <property type="match status" value="1"/>
</dbReference>
<dbReference type="Gene3D" id="3.90.1750.10">
    <property type="entry name" value="Hect, E3 ligase catalytic domains"/>
    <property type="match status" value="1"/>
</dbReference>
<evidence type="ECO:0000256" key="1">
    <source>
        <dbReference type="SAM" id="Phobius"/>
    </source>
</evidence>
<sequence>MVVFDGLVRYSTVDPENAIRERITAKLRERRVSHIDLSQCDKNDFEFVKVVNKKVRVPDGDEMFDARTLGGIYKHGALYVRMTKDFSSTVKEEDELIHVSDNESVIGDGDLMKSAFAPNSSCGTEQPSCSASSASSSGVGLIDRLKEMFPDVENSILTSVSQEPSSLDEAVEEILGAQRAQRSAYQVDVNKQETEENNTFSEIHEKLRRQVNGKIVRLTVTEETAVEDALAYYKHPDFDARCPIRITFEKQPAVDTGGPRRQFYSMVFSALEDSQQYKLFEGPPGRLMPVYSASHVFSGLMKILGKMLAHSIVQCGVGMLVFSPVLYWYIITDDVSRSLSYPNPEDIRDRGALSVIDKVCH</sequence>
<proteinExistence type="predicted"/>
<dbReference type="SUPFAM" id="SSF56204">
    <property type="entry name" value="Hect, E3 ligase catalytic domain"/>
    <property type="match status" value="1"/>
</dbReference>
<keyword evidence="1" id="KW-0812">Transmembrane</keyword>
<keyword evidence="1" id="KW-0472">Membrane</keyword>
<reference evidence="2 3" key="1">
    <citation type="submission" date="2022-05" db="EMBL/GenBank/DDBJ databases">
        <authorList>
            <consortium name="Genoscope - CEA"/>
            <person name="William W."/>
        </authorList>
    </citation>
    <scope>NUCLEOTIDE SEQUENCE [LARGE SCALE GENOMIC DNA]</scope>
</reference>
<protein>
    <recommendedName>
        <fullName evidence="4">HECT domain-containing protein</fullName>
    </recommendedName>
</protein>
<evidence type="ECO:0000313" key="3">
    <source>
        <dbReference type="Proteomes" id="UP001159405"/>
    </source>
</evidence>
<evidence type="ECO:0000313" key="2">
    <source>
        <dbReference type="EMBL" id="CAH3179001.1"/>
    </source>
</evidence>